<reference evidence="2" key="1">
    <citation type="journal article" date="2019" name="Int. J. Syst. Evol. Microbiol.">
        <title>The Global Catalogue of Microorganisms (GCM) 10K type strain sequencing project: providing services to taxonomists for standard genome sequencing and annotation.</title>
        <authorList>
            <consortium name="The Broad Institute Genomics Platform"/>
            <consortium name="The Broad Institute Genome Sequencing Center for Infectious Disease"/>
            <person name="Wu L."/>
            <person name="Ma J."/>
        </authorList>
    </citation>
    <scope>NUCLEOTIDE SEQUENCE [LARGE SCALE GENOMIC DNA]</scope>
    <source>
        <strain evidence="2">CCUG 55328</strain>
    </source>
</reference>
<dbReference type="Proteomes" id="UP001597151">
    <property type="component" value="Unassembled WGS sequence"/>
</dbReference>
<keyword evidence="2" id="KW-1185">Reference proteome</keyword>
<evidence type="ECO:0000313" key="2">
    <source>
        <dbReference type="Proteomes" id="UP001597151"/>
    </source>
</evidence>
<dbReference type="PANTHER" id="PTHR42869">
    <property type="entry name" value="SLL0572 PROTEIN"/>
    <property type="match status" value="1"/>
</dbReference>
<accession>A0ABW3TAH2</accession>
<dbReference type="InterPro" id="IPR027417">
    <property type="entry name" value="P-loop_NTPase"/>
</dbReference>
<dbReference type="RefSeq" id="WP_380789176.1">
    <property type="nucleotide sequence ID" value="NZ_JBHTKR010000002.1"/>
</dbReference>
<dbReference type="PANTHER" id="PTHR42869:SF1">
    <property type="entry name" value="SLL0572 PROTEIN"/>
    <property type="match status" value="1"/>
</dbReference>
<evidence type="ECO:0000313" key="1">
    <source>
        <dbReference type="EMBL" id="MFD1193851.1"/>
    </source>
</evidence>
<sequence length="451" mass="49112">MSGDNARTRVVIMGAAGRDFHNFNMVYRDDPHSKVVAFTATQIPQIAGRRYPAPLAGPLYPDGIPIVEETELVTLCKTEAVNQVVFAYSDVRHDDVMHRASIALATGADFVLLGPERTMLTSARPVIAICAVRTGCGKSQTARWISRLLAEAGLKAAVIRHPMPYGDLIRQRVQRFAKVEDLDSADCTIEEREEYEPHITFGNVVFAGVDYAQILKQAEAEADIILWDGGNNDFPFLRPDLMITMVDPFRVGHETTYHPGETALRMAHIILVAKANTAAEDDIRQVTANAQAANPGATVLRAFSQIDLETAELVAGKRVLVIEDGPTVTHGGMPWGAGYLAAQAAGAAELVDPRAFASGSIADTFDKYPHIGPVLPALGYHPAQLEQLRDTINSAQVDIIISGTPCDLARLVDVRTPILRARYEYAEADGPGLRALIEKFLQGDPRLDLRD</sequence>
<protein>
    <submittedName>
        <fullName evidence="1">Cyclic 2,3-diphosphoglycerate synthase</fullName>
    </submittedName>
</protein>
<name>A0ABW3TAH2_9RHOB</name>
<dbReference type="EMBL" id="JBHTKR010000002">
    <property type="protein sequence ID" value="MFD1193851.1"/>
    <property type="molecule type" value="Genomic_DNA"/>
</dbReference>
<comment type="caution">
    <text evidence="1">The sequence shown here is derived from an EMBL/GenBank/DDBJ whole genome shotgun (WGS) entry which is preliminary data.</text>
</comment>
<proteinExistence type="predicted"/>
<dbReference type="InterPro" id="IPR053199">
    <property type="entry name" value="cDPG_synthetase-like"/>
</dbReference>
<organism evidence="1 2">
    <name type="scientific">Seohaeicola saemankumensis</name>
    <dbReference type="NCBI Taxonomy" id="481181"/>
    <lineage>
        <taxon>Bacteria</taxon>
        <taxon>Pseudomonadati</taxon>
        <taxon>Pseudomonadota</taxon>
        <taxon>Alphaproteobacteria</taxon>
        <taxon>Rhodobacterales</taxon>
        <taxon>Roseobacteraceae</taxon>
        <taxon>Seohaeicola</taxon>
    </lineage>
</organism>
<dbReference type="SUPFAM" id="SSF52540">
    <property type="entry name" value="P-loop containing nucleoside triphosphate hydrolases"/>
    <property type="match status" value="1"/>
</dbReference>
<gene>
    <name evidence="1" type="ORF">ACFQ3C_04135</name>
</gene>